<evidence type="ECO:0000313" key="6">
    <source>
        <dbReference type="EMBL" id="TSE09920.1"/>
    </source>
</evidence>
<keyword evidence="3 6" id="KW-0808">Transferase</keyword>
<dbReference type="SUPFAM" id="SSF53383">
    <property type="entry name" value="PLP-dependent transferases"/>
    <property type="match status" value="1"/>
</dbReference>
<evidence type="ECO:0000256" key="5">
    <source>
        <dbReference type="RuleBase" id="RU362118"/>
    </source>
</evidence>
<keyword evidence="3" id="KW-0028">Amino-acid biosynthesis</keyword>
<keyword evidence="7" id="KW-1185">Reference proteome</keyword>
<comment type="similarity">
    <text evidence="3">Belongs to the trans-sulfuration enzymes family. MetZ subfamily.</text>
</comment>
<dbReference type="GO" id="GO:0071266">
    <property type="term" value="P:'de novo' L-methionine biosynthetic process"/>
    <property type="evidence" value="ECO:0007669"/>
    <property type="project" value="UniProtKB-UniRule"/>
</dbReference>
<dbReference type="InterPro" id="IPR015424">
    <property type="entry name" value="PyrdxlP-dep_Trfase"/>
</dbReference>
<dbReference type="Gene3D" id="3.40.640.10">
    <property type="entry name" value="Type I PLP-dependent aspartate aminotransferase-like (Major domain)"/>
    <property type="match status" value="1"/>
</dbReference>
<organism evidence="6 7">
    <name type="scientific">Aquimarina algiphila</name>
    <dbReference type="NCBI Taxonomy" id="2047982"/>
    <lineage>
        <taxon>Bacteria</taxon>
        <taxon>Pseudomonadati</taxon>
        <taxon>Bacteroidota</taxon>
        <taxon>Flavobacteriia</taxon>
        <taxon>Flavobacteriales</taxon>
        <taxon>Flavobacteriaceae</taxon>
        <taxon>Aquimarina</taxon>
    </lineage>
</organism>
<dbReference type="Proteomes" id="UP000318833">
    <property type="component" value="Unassembled WGS sequence"/>
</dbReference>
<name>A0A554VNH8_9FLAO</name>
<dbReference type="GO" id="GO:0016846">
    <property type="term" value="F:carbon-sulfur lyase activity"/>
    <property type="evidence" value="ECO:0007669"/>
    <property type="project" value="TreeGrafter"/>
</dbReference>
<dbReference type="FunFam" id="3.90.1150.10:FF:000033">
    <property type="entry name" value="Cystathionine gamma-synthase"/>
    <property type="match status" value="1"/>
</dbReference>
<dbReference type="FunFam" id="3.40.640.10:FF:000046">
    <property type="entry name" value="Cystathionine gamma-lyase"/>
    <property type="match status" value="1"/>
</dbReference>
<protein>
    <recommendedName>
        <fullName evidence="3">O-succinylhomoserine sulfhydrylase</fullName>
        <shortName evidence="3">OSH sulfhydrylase</shortName>
        <shortName evidence="3">OSHS sulfhydrylase</shortName>
        <ecNumber evidence="3">2.5.1.-</ecNumber>
    </recommendedName>
</protein>
<dbReference type="GO" id="GO:0005737">
    <property type="term" value="C:cytoplasm"/>
    <property type="evidence" value="ECO:0007669"/>
    <property type="project" value="TreeGrafter"/>
</dbReference>
<dbReference type="PANTHER" id="PTHR11808">
    <property type="entry name" value="TRANS-SULFURATION ENZYME FAMILY MEMBER"/>
    <property type="match status" value="1"/>
</dbReference>
<gene>
    <name evidence="3" type="primary">metZ</name>
    <name evidence="6" type="ORF">FOF46_06345</name>
</gene>
<evidence type="ECO:0000256" key="4">
    <source>
        <dbReference type="PIRSR" id="PIRSR001434-2"/>
    </source>
</evidence>
<dbReference type="CDD" id="cd00614">
    <property type="entry name" value="CGS_like"/>
    <property type="match status" value="1"/>
</dbReference>
<dbReference type="GO" id="GO:0030170">
    <property type="term" value="F:pyridoxal phosphate binding"/>
    <property type="evidence" value="ECO:0007669"/>
    <property type="project" value="UniProtKB-UniRule"/>
</dbReference>
<dbReference type="GO" id="GO:0071268">
    <property type="term" value="P:homocysteine biosynthetic process"/>
    <property type="evidence" value="ECO:0007669"/>
    <property type="project" value="InterPro"/>
</dbReference>
<dbReference type="HAMAP" id="MF_02056">
    <property type="entry name" value="MetZ"/>
    <property type="match status" value="1"/>
</dbReference>
<keyword evidence="3" id="KW-0486">Methionine biosynthesis</keyword>
<dbReference type="AlphaFoldDB" id="A0A554VNH8"/>
<dbReference type="GO" id="GO:0016765">
    <property type="term" value="F:transferase activity, transferring alkyl or aryl (other than methyl) groups"/>
    <property type="evidence" value="ECO:0007669"/>
    <property type="project" value="UniProtKB-UniRule"/>
</dbReference>
<dbReference type="Pfam" id="PF01053">
    <property type="entry name" value="Cys_Met_Meta_PP"/>
    <property type="match status" value="1"/>
</dbReference>
<dbReference type="PANTHER" id="PTHR11808:SF80">
    <property type="entry name" value="CYSTATHIONINE GAMMA-LYASE"/>
    <property type="match status" value="1"/>
</dbReference>
<keyword evidence="6" id="KW-0032">Aminotransferase</keyword>
<dbReference type="InterPro" id="IPR015422">
    <property type="entry name" value="PyrdxlP-dep_Trfase_small"/>
</dbReference>
<evidence type="ECO:0000256" key="2">
    <source>
        <dbReference type="ARBA" id="ARBA00022898"/>
    </source>
</evidence>
<dbReference type="PIRSF" id="PIRSF001434">
    <property type="entry name" value="CGS"/>
    <property type="match status" value="1"/>
</dbReference>
<dbReference type="EC" id="2.5.1.-" evidence="3"/>
<dbReference type="GO" id="GO:0008483">
    <property type="term" value="F:transaminase activity"/>
    <property type="evidence" value="ECO:0007669"/>
    <property type="project" value="UniProtKB-KW"/>
</dbReference>
<dbReference type="InterPro" id="IPR015421">
    <property type="entry name" value="PyrdxlP-dep_Trfase_major"/>
</dbReference>
<accession>A0A554VNH8</accession>
<comment type="cofactor">
    <cofactor evidence="1 3 5">
        <name>pyridoxal 5'-phosphate</name>
        <dbReference type="ChEBI" id="CHEBI:597326"/>
    </cofactor>
</comment>
<dbReference type="InterPro" id="IPR000277">
    <property type="entry name" value="Cys/Met-Metab_PyrdxlP-dep_enz"/>
</dbReference>
<comment type="function">
    <text evidence="3">Catalyzes the formation of L-homocysteine from O-succinyl-L-homoserine (OSHS) and hydrogen sulfide.</text>
</comment>
<proteinExistence type="inferred from homology"/>
<evidence type="ECO:0000313" key="7">
    <source>
        <dbReference type="Proteomes" id="UP000318833"/>
    </source>
</evidence>
<dbReference type="Gene3D" id="3.90.1150.10">
    <property type="entry name" value="Aspartate Aminotransferase, domain 1"/>
    <property type="match status" value="1"/>
</dbReference>
<dbReference type="EMBL" id="VLNR01000010">
    <property type="protein sequence ID" value="TSE09920.1"/>
    <property type="molecule type" value="Genomic_DNA"/>
</dbReference>
<dbReference type="GO" id="GO:0019346">
    <property type="term" value="P:transsulfuration"/>
    <property type="evidence" value="ECO:0007669"/>
    <property type="project" value="InterPro"/>
</dbReference>
<sequence>MSLDSTNFETQAVRTQTEKTQFLEHSSPMYLTSGFVFEDSEEMRAAFAEEKDRNLYSRFSNPNTTEFVDKICKLEGAEDGYAFATGMAAVFSTFAALLDAGDHIISARSVFGSTHSLFTKYFPKWNIETSYFRIDETEKIESLIRSNTKILYAESPTNPGVDILDLEVLGKIAKKHNLLLIIDNCFATPYLQNPIQFGADLVIHSATKLIDGQGRVLGGVTVGKKELIREIYLFSRNTGPALSPFNAWVLSKSLETLAVRVDRHCENAYKLAEFLEAHPKVNWVKYPFLKSHPQYEIAKRQMKSGGNIVAFEVNGGVQAGKTFFDTIKMCSLSANLGDTRTIVTHPASTTHSKLADEDKEVVGITNGMVRCSLGLEHIDDIIQDIKQALEEI</sequence>
<reference evidence="6 7" key="1">
    <citation type="submission" date="2019-07" db="EMBL/GenBank/DDBJ databases">
        <title>The draft genome sequence of Aquimarina algiphila M91.</title>
        <authorList>
            <person name="Meng X."/>
        </authorList>
    </citation>
    <scope>NUCLEOTIDE SEQUENCE [LARGE SCALE GENOMIC DNA]</scope>
    <source>
        <strain evidence="6 7">M91</strain>
    </source>
</reference>
<dbReference type="InterPro" id="IPR006234">
    <property type="entry name" value="O-succ-hSer_sulfhydrylase"/>
</dbReference>
<dbReference type="RefSeq" id="WP_143915872.1">
    <property type="nucleotide sequence ID" value="NZ_CANMIK010000011.1"/>
</dbReference>
<feature type="modified residue" description="N6-(pyridoxal phosphate)lysine" evidence="3 4">
    <location>
        <position position="208"/>
    </location>
</feature>
<comment type="caution">
    <text evidence="6">The sequence shown here is derived from an EMBL/GenBank/DDBJ whole genome shotgun (WGS) entry which is preliminary data.</text>
</comment>
<dbReference type="OrthoDB" id="9803729at2"/>
<dbReference type="UniPathway" id="UPA00051">
    <property type="reaction ID" value="UER00449"/>
</dbReference>
<keyword evidence="2 3" id="KW-0663">Pyridoxal phosphate</keyword>
<comment type="subunit">
    <text evidence="3">Homotetramer.</text>
</comment>
<comment type="catalytic activity">
    <reaction evidence="3">
        <text>O-succinyl-L-homoserine + hydrogen sulfide = L-homocysteine + succinate</text>
        <dbReference type="Rhea" id="RHEA:27826"/>
        <dbReference type="ChEBI" id="CHEBI:29919"/>
        <dbReference type="ChEBI" id="CHEBI:30031"/>
        <dbReference type="ChEBI" id="CHEBI:57661"/>
        <dbReference type="ChEBI" id="CHEBI:58199"/>
    </reaction>
</comment>
<evidence type="ECO:0000256" key="1">
    <source>
        <dbReference type="ARBA" id="ARBA00001933"/>
    </source>
</evidence>
<evidence type="ECO:0000256" key="3">
    <source>
        <dbReference type="HAMAP-Rule" id="MF_02056"/>
    </source>
</evidence>
<comment type="pathway">
    <text evidence="3">Amino-acid biosynthesis; L-methionine biosynthesis via de novo pathway; L-homocysteine from O-succinyl-L-homoserine: step 1/1.</text>
</comment>